<reference evidence="2 3" key="1">
    <citation type="submission" date="2021-05" db="EMBL/GenBank/DDBJ databases">
        <title>Shewanella sp. JM162201.</title>
        <authorList>
            <person name="Xu S."/>
            <person name="Li A."/>
        </authorList>
    </citation>
    <scope>NUCLEOTIDE SEQUENCE [LARGE SCALE GENOMIC DNA]</scope>
    <source>
        <strain evidence="2 3">JM162201</strain>
    </source>
</reference>
<dbReference type="Proteomes" id="UP001195903">
    <property type="component" value="Unassembled WGS sequence"/>
</dbReference>
<dbReference type="CDD" id="cd03039">
    <property type="entry name" value="GST_N_Sigma_like"/>
    <property type="match status" value="1"/>
</dbReference>
<keyword evidence="3" id="KW-1185">Reference proteome</keyword>
<sequence>MSKIKVSYFDVDGGRGEPIRIVLHAAGIPFEDFRFGYGEFAEVRKTTPLNQVPTVNIDGVQYTQSCALLRYFGKAADLYPQDAFQALLCDEIIDGSEDLTNKLVASFGLQGDALKSAREAFIAGPLTQYLGWMAAKLAAQGNYFANGKLTIGDLKVFMLLRWLSSGMLDHIPADCVSRIAPSLAAYAARIAAEPVLTSYYESRAGK</sequence>
<dbReference type="RefSeq" id="WP_214506236.1">
    <property type="nucleotide sequence ID" value="NZ_JAHEPS010000002.1"/>
</dbReference>
<dbReference type="SUPFAM" id="SSF47616">
    <property type="entry name" value="GST C-terminal domain-like"/>
    <property type="match status" value="1"/>
</dbReference>
<dbReference type="Pfam" id="PF14497">
    <property type="entry name" value="GST_C_3"/>
    <property type="match status" value="1"/>
</dbReference>
<proteinExistence type="predicted"/>
<accession>A0ABS5V0L5</accession>
<dbReference type="SFLD" id="SFLDS00019">
    <property type="entry name" value="Glutathione_Transferase_(cytos"/>
    <property type="match status" value="1"/>
</dbReference>
<name>A0ABS5V0L5_9GAMM</name>
<dbReference type="SFLD" id="SFLDG01205">
    <property type="entry name" value="AMPS.1"/>
    <property type="match status" value="1"/>
</dbReference>
<dbReference type="InterPro" id="IPR004045">
    <property type="entry name" value="Glutathione_S-Trfase_N"/>
</dbReference>
<dbReference type="SUPFAM" id="SSF52833">
    <property type="entry name" value="Thioredoxin-like"/>
    <property type="match status" value="1"/>
</dbReference>
<evidence type="ECO:0000313" key="2">
    <source>
        <dbReference type="EMBL" id="MBT1444021.1"/>
    </source>
</evidence>
<organism evidence="2 3">
    <name type="scientific">Shewanella jiangmenensis</name>
    <dbReference type="NCBI Taxonomy" id="2837387"/>
    <lineage>
        <taxon>Bacteria</taxon>
        <taxon>Pseudomonadati</taxon>
        <taxon>Pseudomonadota</taxon>
        <taxon>Gammaproteobacteria</taxon>
        <taxon>Alteromonadales</taxon>
        <taxon>Shewanellaceae</taxon>
        <taxon>Shewanella</taxon>
    </lineage>
</organism>
<dbReference type="EMBL" id="JAHEPS010000002">
    <property type="protein sequence ID" value="MBT1444021.1"/>
    <property type="molecule type" value="Genomic_DNA"/>
</dbReference>
<gene>
    <name evidence="2" type="ORF">KJI95_05730</name>
</gene>
<dbReference type="InterPro" id="IPR040079">
    <property type="entry name" value="Glutathione_S-Trfase"/>
</dbReference>
<dbReference type="Gene3D" id="1.20.1050.10">
    <property type="match status" value="1"/>
</dbReference>
<dbReference type="InterPro" id="IPR050213">
    <property type="entry name" value="GST_superfamily"/>
</dbReference>
<dbReference type="InterPro" id="IPR036282">
    <property type="entry name" value="Glutathione-S-Trfase_C_sf"/>
</dbReference>
<dbReference type="PROSITE" id="PS50404">
    <property type="entry name" value="GST_NTER"/>
    <property type="match status" value="1"/>
</dbReference>
<evidence type="ECO:0000313" key="3">
    <source>
        <dbReference type="Proteomes" id="UP001195903"/>
    </source>
</evidence>
<dbReference type="PANTHER" id="PTHR11571">
    <property type="entry name" value="GLUTATHIONE S-TRANSFERASE"/>
    <property type="match status" value="1"/>
</dbReference>
<protein>
    <submittedName>
        <fullName evidence="2">Glutathione S-transferase family protein</fullName>
    </submittedName>
</protein>
<dbReference type="InterPro" id="IPR004046">
    <property type="entry name" value="GST_C"/>
</dbReference>
<dbReference type="SFLD" id="SFLDG00363">
    <property type="entry name" value="AMPS_(cytGST):_Alpha-__Mu-__Pi"/>
    <property type="match status" value="1"/>
</dbReference>
<comment type="caution">
    <text evidence="2">The sequence shown here is derived from an EMBL/GenBank/DDBJ whole genome shotgun (WGS) entry which is preliminary data.</text>
</comment>
<evidence type="ECO:0000259" key="1">
    <source>
        <dbReference type="PROSITE" id="PS50404"/>
    </source>
</evidence>
<feature type="domain" description="GST N-terminal" evidence="1">
    <location>
        <begin position="3"/>
        <end position="80"/>
    </location>
</feature>
<dbReference type="InterPro" id="IPR036249">
    <property type="entry name" value="Thioredoxin-like_sf"/>
</dbReference>
<dbReference type="Gene3D" id="3.40.30.10">
    <property type="entry name" value="Glutaredoxin"/>
    <property type="match status" value="1"/>
</dbReference>